<proteinExistence type="predicted"/>
<dbReference type="GO" id="GO:0046983">
    <property type="term" value="F:protein dimerization activity"/>
    <property type="evidence" value="ECO:0007669"/>
    <property type="project" value="InterPro"/>
</dbReference>
<gene>
    <name evidence="7" type="primary">20196089</name>
    <name evidence="6" type="ORF">HELRODRAFT_128595</name>
</gene>
<dbReference type="FunFam" id="4.10.280.10:FF:000026">
    <property type="entry name" value="Basic helix-loop-helix family, member e23"/>
    <property type="match status" value="1"/>
</dbReference>
<dbReference type="SUPFAM" id="SSF47459">
    <property type="entry name" value="HLH, helix-loop-helix DNA-binding domain"/>
    <property type="match status" value="1"/>
</dbReference>
<dbReference type="InterPro" id="IPR036638">
    <property type="entry name" value="HLH_DNA-bd_sf"/>
</dbReference>
<dbReference type="PROSITE" id="PS50888">
    <property type="entry name" value="BHLH"/>
    <property type="match status" value="1"/>
</dbReference>
<dbReference type="GO" id="GO:0005634">
    <property type="term" value="C:nucleus"/>
    <property type="evidence" value="ECO:0007669"/>
    <property type="project" value="UniProtKB-SubCell"/>
</dbReference>
<evidence type="ECO:0000313" key="7">
    <source>
        <dbReference type="EnsemblMetazoa" id="HelroP128595"/>
    </source>
</evidence>
<keyword evidence="3" id="KW-0804">Transcription</keyword>
<dbReference type="OrthoDB" id="10011855at2759"/>
<evidence type="ECO:0000256" key="1">
    <source>
        <dbReference type="ARBA" id="ARBA00004123"/>
    </source>
</evidence>
<dbReference type="PANTHER" id="PTHR19290:SF104">
    <property type="entry name" value="GH17679P"/>
    <property type="match status" value="1"/>
</dbReference>
<accession>T1EHN9</accession>
<dbReference type="GeneID" id="20196089"/>
<dbReference type="EnsemblMetazoa" id="HelroT128595">
    <property type="protein sequence ID" value="HelroP128595"/>
    <property type="gene ID" value="HelroG128595"/>
</dbReference>
<evidence type="ECO:0000256" key="3">
    <source>
        <dbReference type="ARBA" id="ARBA00023163"/>
    </source>
</evidence>
<dbReference type="Proteomes" id="UP000015101">
    <property type="component" value="Unassembled WGS sequence"/>
</dbReference>
<reference evidence="7" key="3">
    <citation type="submission" date="2015-06" db="UniProtKB">
        <authorList>
            <consortium name="EnsemblMetazoa"/>
        </authorList>
    </citation>
    <scope>IDENTIFICATION</scope>
</reference>
<name>T1EHN9_HELRO</name>
<keyword evidence="8" id="KW-1185">Reference proteome</keyword>
<evidence type="ECO:0000256" key="4">
    <source>
        <dbReference type="ARBA" id="ARBA00023242"/>
    </source>
</evidence>
<dbReference type="HOGENOM" id="CLU_171328_3_2_1"/>
<evidence type="ECO:0000313" key="6">
    <source>
        <dbReference type="EMBL" id="ESN94750.1"/>
    </source>
</evidence>
<comment type="subcellular location">
    <subcellularLocation>
        <location evidence="1">Nucleus</location>
    </subcellularLocation>
</comment>
<evidence type="ECO:0000259" key="5">
    <source>
        <dbReference type="PROSITE" id="PS50888"/>
    </source>
</evidence>
<dbReference type="eggNOG" id="KOG3898">
    <property type="taxonomic scope" value="Eukaryota"/>
</dbReference>
<reference evidence="8" key="1">
    <citation type="submission" date="2012-12" db="EMBL/GenBank/DDBJ databases">
        <authorList>
            <person name="Hellsten U."/>
            <person name="Grimwood J."/>
            <person name="Chapman J.A."/>
            <person name="Shapiro H."/>
            <person name="Aerts A."/>
            <person name="Otillar R.P."/>
            <person name="Terry A.Y."/>
            <person name="Boore J.L."/>
            <person name="Simakov O."/>
            <person name="Marletaz F."/>
            <person name="Cho S.-J."/>
            <person name="Edsinger-Gonzales E."/>
            <person name="Havlak P."/>
            <person name="Kuo D.-H."/>
            <person name="Larsson T."/>
            <person name="Lv J."/>
            <person name="Arendt D."/>
            <person name="Savage R."/>
            <person name="Osoegawa K."/>
            <person name="de Jong P."/>
            <person name="Lindberg D.R."/>
            <person name="Seaver E.C."/>
            <person name="Weisblat D.A."/>
            <person name="Putnam N.H."/>
            <person name="Grigoriev I.V."/>
            <person name="Rokhsar D.S."/>
        </authorList>
    </citation>
    <scope>NUCLEOTIDE SEQUENCE</scope>
</reference>
<dbReference type="PANTHER" id="PTHR19290">
    <property type="entry name" value="BASIC HELIX-LOOP-HELIX PROTEIN NEUROGENIN-RELATED"/>
    <property type="match status" value="1"/>
</dbReference>
<evidence type="ECO:0000313" key="8">
    <source>
        <dbReference type="Proteomes" id="UP000015101"/>
    </source>
</evidence>
<dbReference type="EMBL" id="AMQM01007088">
    <property type="status" value="NOT_ANNOTATED_CDS"/>
    <property type="molecule type" value="Genomic_DNA"/>
</dbReference>
<dbReference type="RefSeq" id="XP_009027114.1">
    <property type="nucleotide sequence ID" value="XM_009028866.1"/>
</dbReference>
<dbReference type="InParanoid" id="T1EHN9"/>
<evidence type="ECO:0000256" key="2">
    <source>
        <dbReference type="ARBA" id="ARBA00023015"/>
    </source>
</evidence>
<dbReference type="CTD" id="20196089"/>
<dbReference type="Gene3D" id="4.10.280.10">
    <property type="entry name" value="Helix-loop-helix DNA-binding domain"/>
    <property type="match status" value="1"/>
</dbReference>
<organism evidence="7 8">
    <name type="scientific">Helobdella robusta</name>
    <name type="common">Californian leech</name>
    <dbReference type="NCBI Taxonomy" id="6412"/>
    <lineage>
        <taxon>Eukaryota</taxon>
        <taxon>Metazoa</taxon>
        <taxon>Spiralia</taxon>
        <taxon>Lophotrochozoa</taxon>
        <taxon>Annelida</taxon>
        <taxon>Clitellata</taxon>
        <taxon>Hirudinea</taxon>
        <taxon>Rhynchobdellida</taxon>
        <taxon>Glossiphoniidae</taxon>
        <taxon>Helobdella</taxon>
    </lineage>
</organism>
<dbReference type="InterPro" id="IPR011598">
    <property type="entry name" value="bHLH_dom"/>
</dbReference>
<sequence>QHIRLSINARERRRMHDLNDALDELRSVIPYAHSPSVRKLSKIATLLLAKNFILM</sequence>
<dbReference type="STRING" id="6412.T1EHN9"/>
<dbReference type="AlphaFoldDB" id="T1EHN9"/>
<dbReference type="KEGG" id="hro:HELRODRAFT_128595"/>
<reference evidence="6 8" key="2">
    <citation type="journal article" date="2013" name="Nature">
        <title>Insights into bilaterian evolution from three spiralian genomes.</title>
        <authorList>
            <person name="Simakov O."/>
            <person name="Marletaz F."/>
            <person name="Cho S.J."/>
            <person name="Edsinger-Gonzales E."/>
            <person name="Havlak P."/>
            <person name="Hellsten U."/>
            <person name="Kuo D.H."/>
            <person name="Larsson T."/>
            <person name="Lv J."/>
            <person name="Arendt D."/>
            <person name="Savage R."/>
            <person name="Osoegawa K."/>
            <person name="de Jong P."/>
            <person name="Grimwood J."/>
            <person name="Chapman J.A."/>
            <person name="Shapiro H."/>
            <person name="Aerts A."/>
            <person name="Otillar R.P."/>
            <person name="Terry A.Y."/>
            <person name="Boore J.L."/>
            <person name="Grigoriev I.V."/>
            <person name="Lindberg D.R."/>
            <person name="Seaver E.C."/>
            <person name="Weisblat D.A."/>
            <person name="Putnam N.H."/>
            <person name="Rokhsar D.S."/>
        </authorList>
    </citation>
    <scope>NUCLEOTIDE SEQUENCE</scope>
</reference>
<feature type="domain" description="BHLH" evidence="5">
    <location>
        <begin position="2"/>
        <end position="55"/>
    </location>
</feature>
<dbReference type="InterPro" id="IPR050359">
    <property type="entry name" value="bHLH_transcription_factors"/>
</dbReference>
<protein>
    <recommendedName>
        <fullName evidence="5">BHLH domain-containing protein</fullName>
    </recommendedName>
</protein>
<keyword evidence="4" id="KW-0539">Nucleus</keyword>
<dbReference type="SMART" id="SM00353">
    <property type="entry name" value="HLH"/>
    <property type="match status" value="1"/>
</dbReference>
<dbReference type="Pfam" id="PF00010">
    <property type="entry name" value="HLH"/>
    <property type="match status" value="1"/>
</dbReference>
<dbReference type="EMBL" id="KB097563">
    <property type="protein sequence ID" value="ESN94750.1"/>
    <property type="molecule type" value="Genomic_DNA"/>
</dbReference>
<keyword evidence="2" id="KW-0805">Transcription regulation</keyword>